<dbReference type="Gene3D" id="1.20.1280.50">
    <property type="match status" value="1"/>
</dbReference>
<reference evidence="2" key="1">
    <citation type="journal article" date="2022" name="Plant J.">
        <title>Strategies of tolerance reflected in two North American maple genomes.</title>
        <authorList>
            <person name="McEvoy S.L."/>
            <person name="Sezen U.U."/>
            <person name="Trouern-Trend A."/>
            <person name="McMahon S.M."/>
            <person name="Schaberg P.G."/>
            <person name="Yang J."/>
            <person name="Wegrzyn J.L."/>
            <person name="Swenson N.G."/>
        </authorList>
    </citation>
    <scope>NUCLEOTIDE SEQUENCE</scope>
    <source>
        <strain evidence="2">NS2018</strain>
    </source>
</reference>
<dbReference type="InterPro" id="IPR025886">
    <property type="entry name" value="PP2-like"/>
</dbReference>
<dbReference type="InterPro" id="IPR036047">
    <property type="entry name" value="F-box-like_dom_sf"/>
</dbReference>
<evidence type="ECO:0000313" key="2">
    <source>
        <dbReference type="EMBL" id="KAK0582580.1"/>
    </source>
</evidence>
<comment type="caution">
    <text evidence="2">The sequence shown here is derived from an EMBL/GenBank/DDBJ whole genome shotgun (WGS) entry which is preliminary data.</text>
</comment>
<dbReference type="PANTHER" id="PTHR32278">
    <property type="entry name" value="F-BOX DOMAIN-CONTAINING PROTEIN"/>
    <property type="match status" value="1"/>
</dbReference>
<reference evidence="2" key="2">
    <citation type="submission" date="2023-06" db="EMBL/GenBank/DDBJ databases">
        <authorList>
            <person name="Swenson N.G."/>
            <person name="Wegrzyn J.L."/>
            <person name="Mcevoy S.L."/>
        </authorList>
    </citation>
    <scope>NUCLEOTIDE SEQUENCE</scope>
    <source>
        <strain evidence="2">NS2018</strain>
        <tissue evidence="2">Leaf</tissue>
    </source>
</reference>
<dbReference type="PROSITE" id="PS50181">
    <property type="entry name" value="FBOX"/>
    <property type="match status" value="1"/>
</dbReference>
<evidence type="ECO:0000259" key="1">
    <source>
        <dbReference type="PROSITE" id="PS50181"/>
    </source>
</evidence>
<sequence>MSGLLSLPEGYIAAVISFTSPREACHLACVSTTFRSVADSDVVWDRFLPHEYSSSWSSSSTTWSSLSKKELYFCTCLNLIHKGKLVISKFGKIKFRVLCLFSEVVIRGDGCLFEIGGKITTSLLSLMTTYVAYLVFAENLICWVDYDPAKVTIGLSRSNNGQNQTVYIHRERQDGDDDVFYPKKRAYGWLETELGEFFSGGDEKSELLITIKSEMKEGFIIQGIEIRPKRE</sequence>
<dbReference type="Pfam" id="PF00646">
    <property type="entry name" value="F-box"/>
    <property type="match status" value="1"/>
</dbReference>
<proteinExistence type="predicted"/>
<dbReference type="Proteomes" id="UP001168877">
    <property type="component" value="Unassembled WGS sequence"/>
</dbReference>
<protein>
    <recommendedName>
        <fullName evidence="1">F-box domain-containing protein</fullName>
    </recommendedName>
</protein>
<gene>
    <name evidence="2" type="ORF">LWI29_027299</name>
</gene>
<accession>A0AA39VJ61</accession>
<feature type="domain" description="F-box" evidence="1">
    <location>
        <begin position="1"/>
        <end position="47"/>
    </location>
</feature>
<dbReference type="InterPro" id="IPR001810">
    <property type="entry name" value="F-box_dom"/>
</dbReference>
<dbReference type="PANTHER" id="PTHR32278:SF111">
    <property type="entry name" value="F-BOX PROTEIN PP2-B12-RELATED"/>
    <property type="match status" value="1"/>
</dbReference>
<dbReference type="SUPFAM" id="SSF81383">
    <property type="entry name" value="F-box domain"/>
    <property type="match status" value="1"/>
</dbReference>
<evidence type="ECO:0000313" key="3">
    <source>
        <dbReference type="Proteomes" id="UP001168877"/>
    </source>
</evidence>
<organism evidence="2 3">
    <name type="scientific">Acer saccharum</name>
    <name type="common">Sugar maple</name>
    <dbReference type="NCBI Taxonomy" id="4024"/>
    <lineage>
        <taxon>Eukaryota</taxon>
        <taxon>Viridiplantae</taxon>
        <taxon>Streptophyta</taxon>
        <taxon>Embryophyta</taxon>
        <taxon>Tracheophyta</taxon>
        <taxon>Spermatophyta</taxon>
        <taxon>Magnoliopsida</taxon>
        <taxon>eudicotyledons</taxon>
        <taxon>Gunneridae</taxon>
        <taxon>Pentapetalae</taxon>
        <taxon>rosids</taxon>
        <taxon>malvids</taxon>
        <taxon>Sapindales</taxon>
        <taxon>Sapindaceae</taxon>
        <taxon>Hippocastanoideae</taxon>
        <taxon>Acereae</taxon>
        <taxon>Acer</taxon>
    </lineage>
</organism>
<dbReference type="CDD" id="cd22162">
    <property type="entry name" value="F-box_AtSKIP3-like"/>
    <property type="match status" value="1"/>
</dbReference>
<name>A0AA39VJ61_ACESA</name>
<dbReference type="AlphaFoldDB" id="A0AA39VJ61"/>
<dbReference type="EMBL" id="JAUESC010000384">
    <property type="protein sequence ID" value="KAK0582580.1"/>
    <property type="molecule type" value="Genomic_DNA"/>
</dbReference>
<dbReference type="Pfam" id="PF14299">
    <property type="entry name" value="PP2"/>
    <property type="match status" value="1"/>
</dbReference>
<keyword evidence="3" id="KW-1185">Reference proteome</keyword>